<dbReference type="InterPro" id="IPR000073">
    <property type="entry name" value="AB_hydrolase_1"/>
</dbReference>
<dbReference type="SUPFAM" id="SSF53474">
    <property type="entry name" value="alpha/beta-Hydrolases"/>
    <property type="match status" value="1"/>
</dbReference>
<dbReference type="NCBIfam" id="NF008218">
    <property type="entry name" value="PRK10985.1"/>
    <property type="match status" value="1"/>
</dbReference>
<reference evidence="3 4" key="1">
    <citation type="submission" date="2020-09" db="EMBL/GenBank/DDBJ databases">
        <title>Genome sequences of Mycetohabitans spp.</title>
        <authorList>
            <person name="Carter M.E."/>
            <person name="Carpenter S.C.D."/>
            <person name="Bogdanove A.J."/>
        </authorList>
    </citation>
    <scope>NUCLEOTIDE SEQUENCE [LARGE SCALE GENOMIC DNA]</scope>
    <source>
        <strain evidence="3 4">B12</strain>
    </source>
</reference>
<feature type="domain" description="AB hydrolase-1" evidence="2">
    <location>
        <begin position="108"/>
        <end position="349"/>
    </location>
</feature>
<evidence type="ECO:0000256" key="1">
    <source>
        <dbReference type="ARBA" id="ARBA00010884"/>
    </source>
</evidence>
<keyword evidence="3" id="KW-0378">Hydrolase</keyword>
<gene>
    <name evidence="3" type="ORF">IHE29_05090</name>
</gene>
<dbReference type="InterPro" id="IPR050960">
    <property type="entry name" value="AB_hydrolase_4_sf"/>
</dbReference>
<dbReference type="GO" id="GO:0016787">
    <property type="term" value="F:hydrolase activity"/>
    <property type="evidence" value="ECO:0007669"/>
    <property type="project" value="UniProtKB-KW"/>
</dbReference>
<dbReference type="Pfam" id="PF00561">
    <property type="entry name" value="Abhydrolase_1"/>
    <property type="match status" value="1"/>
</dbReference>
<organism evidence="3 4">
    <name type="scientific">Mycetohabitans rhizoxinica</name>
    <dbReference type="NCBI Taxonomy" id="412963"/>
    <lineage>
        <taxon>Bacteria</taxon>
        <taxon>Pseudomonadati</taxon>
        <taxon>Pseudomonadota</taxon>
        <taxon>Betaproteobacteria</taxon>
        <taxon>Burkholderiales</taxon>
        <taxon>Burkholderiaceae</taxon>
        <taxon>Mycetohabitans</taxon>
    </lineage>
</organism>
<evidence type="ECO:0000313" key="4">
    <source>
        <dbReference type="Proteomes" id="UP001493153"/>
    </source>
</evidence>
<evidence type="ECO:0000259" key="2">
    <source>
        <dbReference type="Pfam" id="PF00561"/>
    </source>
</evidence>
<dbReference type="InterPro" id="IPR029058">
    <property type="entry name" value="AB_hydrolase_fold"/>
</dbReference>
<comment type="similarity">
    <text evidence="1">Belongs to the AB hydrolase superfamily. AB hydrolase 4 family.</text>
</comment>
<dbReference type="EMBL" id="CP062176">
    <property type="protein sequence ID" value="WXK38686.1"/>
    <property type="molecule type" value="Genomic_DNA"/>
</dbReference>
<dbReference type="InterPro" id="IPR012020">
    <property type="entry name" value="ABHD4"/>
</dbReference>
<sequence>MCSCTSAVNGESPISTRARCQTRLPASSPRRCAMDRVRYTERSSRAAHLDLIYRPPRWLPNAHIQTIVPALLARAPRVAYRRERWTTPDGDFIELDWLDTAGQAQNAPLVVLFHGLEGSSDSHYARTLMAAVALQGWRGVVPHFRSCSGPINLAPRFYHLGDSAEMDWILRRLRDVHAGPLLVTGVSLGGNVLLRWLGERREDAGRRVDAAAAISAPLDPSVGGVALSSGFNLLYTRNFLRTLKRKAIIKAQQYPGLFDITATLQARNFRAFDDIVTAPLHGFRDVDDYWKRAASKPLLREITVPTLLLNARNDPFLPAHALPAARDVSAAVELEQPEYGGHVGFMTGPFPGRIEWLARRVLDYFHPYAR</sequence>
<dbReference type="PANTHER" id="PTHR10794:SF94">
    <property type="entry name" value="ESTERASE YHET-RELATED"/>
    <property type="match status" value="1"/>
</dbReference>
<accession>A0ABZ2Q057</accession>
<dbReference type="PANTHER" id="PTHR10794">
    <property type="entry name" value="ABHYDROLASE DOMAIN-CONTAINING PROTEIN"/>
    <property type="match status" value="1"/>
</dbReference>
<dbReference type="Gene3D" id="3.40.50.1820">
    <property type="entry name" value="alpha/beta hydrolase"/>
    <property type="match status" value="1"/>
</dbReference>
<protein>
    <submittedName>
        <fullName evidence="3">Hydrolase</fullName>
    </submittedName>
</protein>
<name>A0ABZ2Q057_9BURK</name>
<dbReference type="Proteomes" id="UP001493153">
    <property type="component" value="Chromosome"/>
</dbReference>
<dbReference type="PIRSF" id="PIRSF005211">
    <property type="entry name" value="Ab_hydro_YheT"/>
    <property type="match status" value="1"/>
</dbReference>
<keyword evidence="4" id="KW-1185">Reference proteome</keyword>
<evidence type="ECO:0000313" key="3">
    <source>
        <dbReference type="EMBL" id="WXK38686.1"/>
    </source>
</evidence>
<proteinExistence type="inferred from homology"/>